<organism evidence="2 3">
    <name type="scientific">Stegodyphus mimosarum</name>
    <name type="common">African social velvet spider</name>
    <dbReference type="NCBI Taxonomy" id="407821"/>
    <lineage>
        <taxon>Eukaryota</taxon>
        <taxon>Metazoa</taxon>
        <taxon>Ecdysozoa</taxon>
        <taxon>Arthropoda</taxon>
        <taxon>Chelicerata</taxon>
        <taxon>Arachnida</taxon>
        <taxon>Araneae</taxon>
        <taxon>Araneomorphae</taxon>
        <taxon>Entelegynae</taxon>
        <taxon>Eresoidea</taxon>
        <taxon>Eresidae</taxon>
        <taxon>Stegodyphus</taxon>
    </lineage>
</organism>
<dbReference type="Gene3D" id="1.20.58.1100">
    <property type="match status" value="1"/>
</dbReference>
<reference evidence="2 3" key="1">
    <citation type="submission" date="2013-11" db="EMBL/GenBank/DDBJ databases">
        <title>Genome sequencing of Stegodyphus mimosarum.</title>
        <authorList>
            <person name="Bechsgaard J."/>
        </authorList>
    </citation>
    <scope>NUCLEOTIDE SEQUENCE [LARGE SCALE GENOMIC DNA]</scope>
</reference>
<gene>
    <name evidence="2" type="ORF">X975_20576</name>
</gene>
<name>A0A087UGL1_STEMI</name>
<evidence type="ECO:0000313" key="2">
    <source>
        <dbReference type="EMBL" id="KFM76500.1"/>
    </source>
</evidence>
<dbReference type="AlphaFoldDB" id="A0A087UGL1"/>
<evidence type="ECO:0000313" key="3">
    <source>
        <dbReference type="Proteomes" id="UP000054359"/>
    </source>
</evidence>
<protein>
    <recommendedName>
        <fullName evidence="1">MHD2 domain-containing protein</fullName>
    </recommendedName>
</protein>
<feature type="domain" description="MHD2" evidence="1">
    <location>
        <begin position="18"/>
        <end position="62"/>
    </location>
</feature>
<dbReference type="PROSITE" id="PS51259">
    <property type="entry name" value="MHD2"/>
    <property type="match status" value="1"/>
</dbReference>
<keyword evidence="3" id="KW-1185">Reference proteome</keyword>
<dbReference type="InterPro" id="IPR014772">
    <property type="entry name" value="Munc13_dom-2"/>
</dbReference>
<sequence length="62" mass="7407">MKKFVFHLAWAPEKLDAESAIRPLLENLDTTLRNLYNNLLQANFDRLLDMMWTVLMHELMET</sequence>
<feature type="non-terminal residue" evidence="2">
    <location>
        <position position="62"/>
    </location>
</feature>
<dbReference type="Proteomes" id="UP000054359">
    <property type="component" value="Unassembled WGS sequence"/>
</dbReference>
<evidence type="ECO:0000259" key="1">
    <source>
        <dbReference type="PROSITE" id="PS51259"/>
    </source>
</evidence>
<dbReference type="EMBL" id="KK119714">
    <property type="protein sequence ID" value="KFM76500.1"/>
    <property type="molecule type" value="Genomic_DNA"/>
</dbReference>
<proteinExistence type="predicted"/>
<accession>A0A087UGL1</accession>